<dbReference type="GO" id="GO:0016491">
    <property type="term" value="F:oxidoreductase activity"/>
    <property type="evidence" value="ECO:0007669"/>
    <property type="project" value="TreeGrafter"/>
</dbReference>
<dbReference type="KEGG" id="pbi:103064310"/>
<dbReference type="RefSeq" id="XP_025028943.1">
    <property type="nucleotide sequence ID" value="XM_025173175.1"/>
</dbReference>
<evidence type="ECO:0000313" key="3">
    <source>
        <dbReference type="RefSeq" id="XP_025028943.1"/>
    </source>
</evidence>
<protein>
    <submittedName>
        <fullName evidence="3">LOW QUALITY PROTEIN: HEAT repeat-containing protein 4</fullName>
    </submittedName>
</protein>
<dbReference type="OrthoDB" id="5980716at2759"/>
<gene>
    <name evidence="3" type="primary">HEATR4</name>
</gene>
<keyword evidence="2" id="KW-1185">Reference proteome</keyword>
<dbReference type="InterPro" id="IPR011989">
    <property type="entry name" value="ARM-like"/>
</dbReference>
<dbReference type="Pfam" id="PF13646">
    <property type="entry name" value="HEAT_2"/>
    <property type="match status" value="1"/>
</dbReference>
<dbReference type="CTD" id="399671"/>
<dbReference type="SUPFAM" id="SSF48371">
    <property type="entry name" value="ARM repeat"/>
    <property type="match status" value="1"/>
</dbReference>
<dbReference type="GeneID" id="103064310"/>
<dbReference type="Proteomes" id="UP000695026">
    <property type="component" value="Unplaced"/>
</dbReference>
<accession>A0A9F5N4V2</accession>
<evidence type="ECO:0000313" key="2">
    <source>
        <dbReference type="Proteomes" id="UP000695026"/>
    </source>
</evidence>
<dbReference type="OMA" id="YATQSHN"/>
<dbReference type="Gene3D" id="1.25.10.10">
    <property type="entry name" value="Leucine-rich Repeat Variant"/>
    <property type="match status" value="2"/>
</dbReference>
<dbReference type="AlphaFoldDB" id="A0A9F5N4V2"/>
<organism evidence="2 3">
    <name type="scientific">Python bivittatus</name>
    <name type="common">Burmese python</name>
    <name type="synonym">Python molurus bivittatus</name>
    <dbReference type="NCBI Taxonomy" id="176946"/>
    <lineage>
        <taxon>Eukaryota</taxon>
        <taxon>Metazoa</taxon>
        <taxon>Chordata</taxon>
        <taxon>Craniata</taxon>
        <taxon>Vertebrata</taxon>
        <taxon>Euteleostomi</taxon>
        <taxon>Lepidosauria</taxon>
        <taxon>Squamata</taxon>
        <taxon>Bifurcata</taxon>
        <taxon>Unidentata</taxon>
        <taxon>Episquamata</taxon>
        <taxon>Toxicofera</taxon>
        <taxon>Serpentes</taxon>
        <taxon>Henophidia</taxon>
        <taxon>Pythonidae</taxon>
        <taxon>Python</taxon>
    </lineage>
</organism>
<proteinExistence type="predicted"/>
<sequence>MCQSVSQFIIVLDQYEQCVHECSLLVRSLTILERMEVPNFFNTKNSFPFESTLKVKVDRKNLPSRKVMLSAMRAKMPFMYRRDVCHAEWHYTHYQEQCLKNVTKSICFSKETIKHREPSALSYKEYDPRGLYDFSSVICQHEHIIPKKQSQPSKLKPLRRLPQFRKSGIALVQETTGNIPLFLEDCIWKAKVESTNAEPTWLVPIPPPPPLSPPSSDLPNVQAFLTKPLEKLEDPISKKWSKSTIWDEPEQEKLGWEERLLTKISKATAQWIVNNQSSWGGWVQGKLKHFKKQKYDWNSIRYVLLCENDVKLLDEILVEETVEGGHRDEQKKLETPLSAYYRLPSFHTRALHMDDPTFHNQTAEKISKKCLRPVTPIKRRERLHSRVGKHSYTTQNVFEQELYFGSAKIIHQETKKDRIILDNHDEYNKHLEQCYPRPPELWSFRSSKRTTKKVQKGMIHWKALPTLIEDFTQVDEAQSSIPAGRERDLLTKHEENASETVRIRRTMLEQWKAAWKFDPRWQSATIEGILEDLADLHVQNRIRALLVCASAVLERPCKFPNASQESALGLDAGMKDIEIEDIPKKIQPLLQKTLFDMDAHVRMAAAVCFYAMWKPNQEARSIMKNALINGNSADSWAAAQALALEGITSFQVVKRILSQIFDQKDDASEEQACLLLARLSKHTGLVHCLLASELNSYQWMHRVLACKTLSRIPGNVTRDLKNKIVQLMWTDWKTEVREAAAKALGYLKLGKEVHDQLREKLKRGDCRRKVEALSLIGWLKLMTARLLPGFLQCFSDDFVAVRKEACWAAGALQIKEETVLKCLFKIMQTDPLWKIKALAIRALGQIGEVSPYLKDLLLWALHYEEDPGVRREACRSIITLKMQDETVRATLLERMILEPNEAVKKEVSRAVTNFNFEQVEEQEMIQKIKDEISTLSQTPLVIKKVLKLQEVIEKMWHEAHRIYRNKGDIFAYRDICAIFLDVVKTAFADQTRTPSQKFSKLWTAILNLLPWLGIPPNPWTRRAFYEALETHKAEQRNISKNQKHPQKSRNNPGTSKRAKKQYLVSILSHN</sequence>
<dbReference type="PANTHER" id="PTHR12697">
    <property type="entry name" value="PBS LYASE HEAT-LIKE PROTEIN"/>
    <property type="match status" value="1"/>
</dbReference>
<dbReference type="PANTHER" id="PTHR12697:SF20">
    <property type="entry name" value="HEAT REPEAT-CONTAINING PROTEIN 4"/>
    <property type="match status" value="1"/>
</dbReference>
<evidence type="ECO:0000256" key="1">
    <source>
        <dbReference type="SAM" id="MobiDB-lite"/>
    </source>
</evidence>
<reference evidence="3" key="1">
    <citation type="submission" date="2025-08" db="UniProtKB">
        <authorList>
            <consortium name="RefSeq"/>
        </authorList>
    </citation>
    <scope>IDENTIFICATION</scope>
    <source>
        <tissue evidence="3">Liver</tissue>
    </source>
</reference>
<dbReference type="InterPro" id="IPR016024">
    <property type="entry name" value="ARM-type_fold"/>
</dbReference>
<feature type="region of interest" description="Disordered" evidence="1">
    <location>
        <begin position="1035"/>
        <end position="1059"/>
    </location>
</feature>
<name>A0A9F5N4V2_PYTBI</name>